<dbReference type="InterPro" id="IPR011990">
    <property type="entry name" value="TPR-like_helical_dom_sf"/>
</dbReference>
<organism evidence="3 4">
    <name type="scientific">Tychonema bourrellyi FEM_GT703</name>
    <dbReference type="NCBI Taxonomy" id="2040638"/>
    <lineage>
        <taxon>Bacteria</taxon>
        <taxon>Bacillati</taxon>
        <taxon>Cyanobacteriota</taxon>
        <taxon>Cyanophyceae</taxon>
        <taxon>Oscillatoriophycideae</taxon>
        <taxon>Oscillatoriales</taxon>
        <taxon>Microcoleaceae</taxon>
        <taxon>Tychonema</taxon>
    </lineage>
</organism>
<comment type="caution">
    <text evidence="3">The sequence shown here is derived from an EMBL/GenBank/DDBJ whole genome shotgun (WGS) entry which is preliminary data.</text>
</comment>
<dbReference type="OrthoDB" id="505056at2"/>
<keyword evidence="1" id="KW-0802">TPR repeat</keyword>
<dbReference type="Gene3D" id="1.25.40.10">
    <property type="entry name" value="Tetratricopeptide repeat domain"/>
    <property type="match status" value="2"/>
</dbReference>
<sequence length="340" mass="37296">MMKTILASIGKQMLSSKQKVRAIASGAIALSICINSAIAGDPFRASNPQAIGPNTETAFKTMFQQGNYKIAKTQVKQALSSEPNEPLAYAMAASLSYIEQDFKSMDSYAQKTREVAEELSKTNPLRGNIYTAAGHFLEGANVIAKEGTAKGAPQALNKLRVVFQYLDAAEKIAPNDPELNLIKGYMDLMLATNLPFSNASEAIQRLEQKASPRYLAYRGIAVGYRDLKKYDPALEFTNKALVETPKNPEVLYLKAQILSSQAKGKDGKGNNKTLLEEARKNFDAALAKPDQLPRSLVAEIFFQQCKTRNSLDKKSRDCDPMRDKIRDADGIWGPAALPPL</sequence>
<feature type="chain" id="PRO_5013868556" evidence="2">
    <location>
        <begin position="40"/>
        <end position="340"/>
    </location>
</feature>
<gene>
    <name evidence="3" type="ORF">CP500_006840</name>
</gene>
<name>A0A2G4F349_9CYAN</name>
<dbReference type="InterPro" id="IPR048173">
    <property type="entry name" value="Sll0314-like"/>
</dbReference>
<dbReference type="Proteomes" id="UP000226442">
    <property type="component" value="Unassembled WGS sequence"/>
</dbReference>
<accession>A0A2G4F349</accession>
<dbReference type="NCBIfam" id="NF041522">
    <property type="entry name" value="TPR_sll0314"/>
    <property type="match status" value="1"/>
</dbReference>
<feature type="signal peptide" evidence="2">
    <location>
        <begin position="1"/>
        <end position="39"/>
    </location>
</feature>
<proteinExistence type="predicted"/>
<evidence type="ECO:0000313" key="4">
    <source>
        <dbReference type="Proteomes" id="UP000226442"/>
    </source>
</evidence>
<evidence type="ECO:0000313" key="3">
    <source>
        <dbReference type="EMBL" id="PHX56155.1"/>
    </source>
</evidence>
<keyword evidence="4" id="KW-1185">Reference proteome</keyword>
<evidence type="ECO:0000256" key="1">
    <source>
        <dbReference type="PROSITE-ProRule" id="PRU00339"/>
    </source>
</evidence>
<feature type="repeat" description="TPR" evidence="1">
    <location>
        <begin position="214"/>
        <end position="247"/>
    </location>
</feature>
<dbReference type="EMBL" id="NXIB02000029">
    <property type="protein sequence ID" value="PHX56155.1"/>
    <property type="molecule type" value="Genomic_DNA"/>
</dbReference>
<keyword evidence="2" id="KW-0732">Signal</keyword>
<dbReference type="PROSITE" id="PS50005">
    <property type="entry name" value="TPR"/>
    <property type="match status" value="1"/>
</dbReference>
<protein>
    <submittedName>
        <fullName evidence="3">Uncharacterized protein</fullName>
    </submittedName>
</protein>
<dbReference type="InterPro" id="IPR019734">
    <property type="entry name" value="TPR_rpt"/>
</dbReference>
<evidence type="ECO:0000256" key="2">
    <source>
        <dbReference type="SAM" id="SignalP"/>
    </source>
</evidence>
<reference evidence="3" key="1">
    <citation type="submission" date="2017-10" db="EMBL/GenBank/DDBJ databases">
        <title>Draft genome sequence of the planktic cyanobacteria Tychonema bourrellyi isolated from alpine lentic freshwater.</title>
        <authorList>
            <person name="Tett A."/>
            <person name="Armanini F."/>
            <person name="Asnicar F."/>
            <person name="Boscaini A."/>
            <person name="Pasolli E."/>
            <person name="Zolfo M."/>
            <person name="Donati C."/>
            <person name="Salmaso N."/>
            <person name="Segata N."/>
        </authorList>
    </citation>
    <scope>NUCLEOTIDE SEQUENCE</scope>
    <source>
        <strain evidence="3">FEM_GT703</strain>
    </source>
</reference>
<dbReference type="RefSeq" id="WP_096829385.1">
    <property type="nucleotide sequence ID" value="NZ_NXIB02000029.1"/>
</dbReference>
<dbReference type="SUPFAM" id="SSF48452">
    <property type="entry name" value="TPR-like"/>
    <property type="match status" value="2"/>
</dbReference>
<dbReference type="AlphaFoldDB" id="A0A2G4F349"/>